<accession>A0A8X8GQZ8</accession>
<dbReference type="Proteomes" id="UP000665944">
    <property type="component" value="Unassembled WGS sequence"/>
</dbReference>
<proteinExistence type="predicted"/>
<dbReference type="RefSeq" id="WP_253375794.1">
    <property type="nucleotide sequence ID" value="NZ_JAGHKT020000031.1"/>
</dbReference>
<dbReference type="AlphaFoldDB" id="A0A8X8GQZ8"/>
<organism evidence="1 2">
    <name type="scientific">Staphylococcus hominis</name>
    <dbReference type="NCBI Taxonomy" id="1290"/>
    <lineage>
        <taxon>Bacteria</taxon>
        <taxon>Bacillati</taxon>
        <taxon>Bacillota</taxon>
        <taxon>Bacilli</taxon>
        <taxon>Bacillales</taxon>
        <taxon>Staphylococcaceae</taxon>
        <taxon>Staphylococcus</taxon>
    </lineage>
</organism>
<dbReference type="EMBL" id="JAGHKT020000031">
    <property type="protein sequence ID" value="MCM5673356.1"/>
    <property type="molecule type" value="Genomic_DNA"/>
</dbReference>
<reference evidence="1 2" key="1">
    <citation type="submission" date="2022-06" db="EMBL/GenBank/DDBJ databases">
        <title>Staphylococcus hominis ShoR14 genome sequence.</title>
        <authorList>
            <person name="Yeo C.C."/>
            <person name="Chew C.H."/>
            <person name="Che Hamzah A.M."/>
            <person name="Al-Trad E.I."/>
        </authorList>
    </citation>
    <scope>NUCLEOTIDE SEQUENCE [LARGE SCALE GENOMIC DNA]</scope>
    <source>
        <strain evidence="1 2">ShoR14</strain>
    </source>
</reference>
<gene>
    <name evidence="1" type="ORF">J7T32_011535</name>
</gene>
<evidence type="ECO:0000313" key="2">
    <source>
        <dbReference type="Proteomes" id="UP000665944"/>
    </source>
</evidence>
<name>A0A8X8GQZ8_STAHO</name>
<evidence type="ECO:0000313" key="1">
    <source>
        <dbReference type="EMBL" id="MCM5673356.1"/>
    </source>
</evidence>
<keyword evidence="2" id="KW-1185">Reference proteome</keyword>
<protein>
    <submittedName>
        <fullName evidence="1">Uncharacterized protein</fullName>
    </submittedName>
</protein>
<sequence length="86" mass="9988">MKKENMKHTKKVEQAVKQAIENSKVMDLGSYQFSDFLNDQNNKLGLSEVEKKTAEFDFFYTVKEDNVPNVKFIKKANGVASIYEKY</sequence>
<comment type="caution">
    <text evidence="1">The sequence shown here is derived from an EMBL/GenBank/DDBJ whole genome shotgun (WGS) entry which is preliminary data.</text>
</comment>